<gene>
    <name evidence="3" type="ORF">RFI_03745</name>
</gene>
<evidence type="ECO:0000259" key="2">
    <source>
        <dbReference type="PROSITE" id="PS51725"/>
    </source>
</evidence>
<dbReference type="InterPro" id="IPR007138">
    <property type="entry name" value="ABM_dom"/>
</dbReference>
<dbReference type="Pfam" id="PF03992">
    <property type="entry name" value="ABM"/>
    <property type="match status" value="1"/>
</dbReference>
<dbReference type="Proteomes" id="UP000023152">
    <property type="component" value="Unassembled WGS sequence"/>
</dbReference>
<dbReference type="InterPro" id="IPR050744">
    <property type="entry name" value="AI-2_Isomerase_LsrG"/>
</dbReference>
<evidence type="ECO:0000313" key="4">
    <source>
        <dbReference type="Proteomes" id="UP000023152"/>
    </source>
</evidence>
<dbReference type="PANTHER" id="PTHR33336:SF15">
    <property type="entry name" value="ABM DOMAIN-CONTAINING PROTEIN"/>
    <property type="match status" value="1"/>
</dbReference>
<organism evidence="3 4">
    <name type="scientific">Reticulomyxa filosa</name>
    <dbReference type="NCBI Taxonomy" id="46433"/>
    <lineage>
        <taxon>Eukaryota</taxon>
        <taxon>Sar</taxon>
        <taxon>Rhizaria</taxon>
        <taxon>Retaria</taxon>
        <taxon>Foraminifera</taxon>
        <taxon>Monothalamids</taxon>
        <taxon>Reticulomyxidae</taxon>
        <taxon>Reticulomyxa</taxon>
    </lineage>
</organism>
<sequence length="224" mass="26672">MAEAPQKSKHVHVVVILLIKPEKLTRFLEVVKEMIVQTNKEKGCIRYNIHRVYNPSNKEGNSFVLIEEWETQEDLDAHSKTKHMKEFQSAMAKEEIPAVPVQLYFCKDAHFKRTYFVFPICASFHTLFEFKKRKEKTNITVDLCVTQKHSKFLQKNVIDSGSFTMFMNSSKKRLITAHIKQFHKWSRKNEKKKIRNRNKAKNKNKIKIKKQKPNRNFEKKKTNY</sequence>
<feature type="domain" description="ABM" evidence="2">
    <location>
        <begin position="11"/>
        <end position="105"/>
    </location>
</feature>
<dbReference type="OrthoDB" id="10011777at2759"/>
<keyword evidence="4" id="KW-1185">Reference proteome</keyword>
<dbReference type="InterPro" id="IPR011008">
    <property type="entry name" value="Dimeric_a/b-barrel"/>
</dbReference>
<comment type="caution">
    <text evidence="3">The sequence shown here is derived from an EMBL/GenBank/DDBJ whole genome shotgun (WGS) entry which is preliminary data.</text>
</comment>
<keyword evidence="3" id="KW-0503">Monooxygenase</keyword>
<dbReference type="GO" id="GO:0004497">
    <property type="term" value="F:monooxygenase activity"/>
    <property type="evidence" value="ECO:0007669"/>
    <property type="project" value="UniProtKB-KW"/>
</dbReference>
<proteinExistence type="predicted"/>
<keyword evidence="3" id="KW-0560">Oxidoreductase</keyword>
<feature type="region of interest" description="Disordered" evidence="1">
    <location>
        <begin position="186"/>
        <end position="224"/>
    </location>
</feature>
<dbReference type="SUPFAM" id="SSF54909">
    <property type="entry name" value="Dimeric alpha+beta barrel"/>
    <property type="match status" value="1"/>
</dbReference>
<protein>
    <submittedName>
        <fullName evidence="3">Antibiotic biosynthesis monooxygenase</fullName>
    </submittedName>
</protein>
<dbReference type="Gene3D" id="3.30.70.100">
    <property type="match status" value="1"/>
</dbReference>
<feature type="compositionally biased region" description="Basic and acidic residues" evidence="1">
    <location>
        <begin position="215"/>
        <end position="224"/>
    </location>
</feature>
<accession>X6P6X8</accession>
<feature type="compositionally biased region" description="Basic residues" evidence="1">
    <location>
        <begin position="186"/>
        <end position="213"/>
    </location>
</feature>
<evidence type="ECO:0000313" key="3">
    <source>
        <dbReference type="EMBL" id="ETO33362.1"/>
    </source>
</evidence>
<name>X6P6X8_RETFI</name>
<dbReference type="EMBL" id="ASPP01003461">
    <property type="protein sequence ID" value="ETO33362.1"/>
    <property type="molecule type" value="Genomic_DNA"/>
</dbReference>
<reference evidence="3 4" key="1">
    <citation type="journal article" date="2013" name="Curr. Biol.">
        <title>The Genome of the Foraminiferan Reticulomyxa filosa.</title>
        <authorList>
            <person name="Glockner G."/>
            <person name="Hulsmann N."/>
            <person name="Schleicher M."/>
            <person name="Noegel A.A."/>
            <person name="Eichinger L."/>
            <person name="Gallinger C."/>
            <person name="Pawlowski J."/>
            <person name="Sierra R."/>
            <person name="Euteneuer U."/>
            <person name="Pillet L."/>
            <person name="Moustafa A."/>
            <person name="Platzer M."/>
            <person name="Groth M."/>
            <person name="Szafranski K."/>
            <person name="Schliwa M."/>
        </authorList>
    </citation>
    <scope>NUCLEOTIDE SEQUENCE [LARGE SCALE GENOMIC DNA]</scope>
</reference>
<evidence type="ECO:0000256" key="1">
    <source>
        <dbReference type="SAM" id="MobiDB-lite"/>
    </source>
</evidence>
<dbReference type="PROSITE" id="PS51725">
    <property type="entry name" value="ABM"/>
    <property type="match status" value="1"/>
</dbReference>
<dbReference type="PANTHER" id="PTHR33336">
    <property type="entry name" value="QUINOL MONOOXYGENASE YGIN-RELATED"/>
    <property type="match status" value="1"/>
</dbReference>
<dbReference type="AlphaFoldDB" id="X6P6X8"/>